<keyword evidence="5" id="KW-0949">S-adenosyl-L-methionine</keyword>
<organism evidence="11 12">
    <name type="scientific">Ohtaekwangia kribbensis</name>
    <dbReference type="NCBI Taxonomy" id="688913"/>
    <lineage>
        <taxon>Bacteria</taxon>
        <taxon>Pseudomonadati</taxon>
        <taxon>Bacteroidota</taxon>
        <taxon>Cytophagia</taxon>
        <taxon>Cytophagales</taxon>
        <taxon>Fulvivirgaceae</taxon>
        <taxon>Ohtaekwangia</taxon>
    </lineage>
</organism>
<evidence type="ECO:0000256" key="6">
    <source>
        <dbReference type="ARBA" id="ARBA00022694"/>
    </source>
</evidence>
<evidence type="ECO:0000256" key="8">
    <source>
        <dbReference type="ARBA" id="ARBA00023002"/>
    </source>
</evidence>
<evidence type="ECO:0000256" key="2">
    <source>
        <dbReference type="ARBA" id="ARBA00022603"/>
    </source>
</evidence>
<keyword evidence="12" id="KW-1185">Reference proteome</keyword>
<evidence type="ECO:0000256" key="9">
    <source>
        <dbReference type="ARBA" id="ARBA00023268"/>
    </source>
</evidence>
<dbReference type="RefSeq" id="WP_377580091.1">
    <property type="nucleotide sequence ID" value="NZ_JBHTKA010000004.1"/>
</dbReference>
<accession>A0ABW3K351</accession>
<reference evidence="12" key="1">
    <citation type="journal article" date="2019" name="Int. J. Syst. Evol. Microbiol.">
        <title>The Global Catalogue of Microorganisms (GCM) 10K type strain sequencing project: providing services to taxonomists for standard genome sequencing and annotation.</title>
        <authorList>
            <consortium name="The Broad Institute Genomics Platform"/>
            <consortium name="The Broad Institute Genome Sequencing Center for Infectious Disease"/>
            <person name="Wu L."/>
            <person name="Ma J."/>
        </authorList>
    </citation>
    <scope>NUCLEOTIDE SEQUENCE [LARGE SCALE GENOMIC DNA]</scope>
    <source>
        <strain evidence="12">CCUG 58938</strain>
    </source>
</reference>
<dbReference type="EC" id="1.-.-.-" evidence="11"/>
<evidence type="ECO:0000259" key="10">
    <source>
        <dbReference type="Pfam" id="PF01266"/>
    </source>
</evidence>
<dbReference type="EMBL" id="JBHTKA010000004">
    <property type="protein sequence ID" value="MFD1000639.1"/>
    <property type="molecule type" value="Genomic_DNA"/>
</dbReference>
<keyword evidence="3" id="KW-0285">Flavoprotein</keyword>
<evidence type="ECO:0000313" key="12">
    <source>
        <dbReference type="Proteomes" id="UP001597112"/>
    </source>
</evidence>
<sequence>MRIVDYIIVGQGLAGSAVAIQLLTRGKKIVVIDESENNSSSRVAAGLFNPVTGKKMVKTWMADTVFPYLHNFYTNAEKITGEKFFFPMPLYRPFVSVEEQNEWMGRSADPLFAPYIEKIFSSPAFAQVKDSFGGLLLRQCGYLNTTRYVDAVRQWILKEATLLTEPLRDEELIVKDDRVIYRDIEASKIIFCNGTRINAWFNWLPIRPLKGETILVRTAFEENIIVNRGVYIVPGLQRGEWRIGATYNFQDKAPGITPEARTELEEKLNELMNIQYQCISQEWGFRPTTPDRRPLLGSHPEHPAVIIFNGFGTKGVSLTPYFSDVLIRWMENDTPLNKLVDIERYKSVYWTSPK</sequence>
<dbReference type="SUPFAM" id="SSF51905">
    <property type="entry name" value="FAD/NAD(P)-binding domain"/>
    <property type="match status" value="1"/>
</dbReference>
<dbReference type="Pfam" id="PF01266">
    <property type="entry name" value="DAO"/>
    <property type="match status" value="1"/>
</dbReference>
<evidence type="ECO:0000256" key="3">
    <source>
        <dbReference type="ARBA" id="ARBA00022630"/>
    </source>
</evidence>
<name>A0ABW3K351_9BACT</name>
<keyword evidence="1" id="KW-0963">Cytoplasm</keyword>
<keyword evidence="7" id="KW-0274">FAD</keyword>
<feature type="domain" description="FAD dependent oxidoreductase" evidence="10">
    <location>
        <begin position="5"/>
        <end position="326"/>
    </location>
</feature>
<keyword evidence="4" id="KW-0808">Transferase</keyword>
<keyword evidence="9" id="KW-0511">Multifunctional enzyme</keyword>
<evidence type="ECO:0000256" key="7">
    <source>
        <dbReference type="ARBA" id="ARBA00022827"/>
    </source>
</evidence>
<dbReference type="GO" id="GO:0016491">
    <property type="term" value="F:oxidoreductase activity"/>
    <property type="evidence" value="ECO:0007669"/>
    <property type="project" value="UniProtKB-KW"/>
</dbReference>
<gene>
    <name evidence="11" type="ORF">ACFQ21_15040</name>
</gene>
<dbReference type="Gene3D" id="3.50.50.60">
    <property type="entry name" value="FAD/NAD(P)-binding domain"/>
    <property type="match status" value="1"/>
</dbReference>
<evidence type="ECO:0000256" key="4">
    <source>
        <dbReference type="ARBA" id="ARBA00022679"/>
    </source>
</evidence>
<dbReference type="InterPro" id="IPR036188">
    <property type="entry name" value="FAD/NAD-bd_sf"/>
</dbReference>
<evidence type="ECO:0000256" key="5">
    <source>
        <dbReference type="ARBA" id="ARBA00022691"/>
    </source>
</evidence>
<evidence type="ECO:0000313" key="11">
    <source>
        <dbReference type="EMBL" id="MFD1000639.1"/>
    </source>
</evidence>
<evidence type="ECO:0000256" key="1">
    <source>
        <dbReference type="ARBA" id="ARBA00022490"/>
    </source>
</evidence>
<dbReference type="PANTHER" id="PTHR13847:SF283">
    <property type="entry name" value="TRNA 5-METHYLAMINOMETHYL-2-THIOURIDINE BIOSYNTHESIS BIFUNCTIONAL PROTEIN MNMC"/>
    <property type="match status" value="1"/>
</dbReference>
<dbReference type="Gene3D" id="3.30.9.10">
    <property type="entry name" value="D-Amino Acid Oxidase, subunit A, domain 2"/>
    <property type="match status" value="1"/>
</dbReference>
<keyword evidence="2" id="KW-0489">Methyltransferase</keyword>
<dbReference type="SUPFAM" id="SSF54373">
    <property type="entry name" value="FAD-linked reductases, C-terminal domain"/>
    <property type="match status" value="1"/>
</dbReference>
<proteinExistence type="predicted"/>
<keyword evidence="6" id="KW-0819">tRNA processing</keyword>
<dbReference type="PANTHER" id="PTHR13847">
    <property type="entry name" value="SARCOSINE DEHYDROGENASE-RELATED"/>
    <property type="match status" value="1"/>
</dbReference>
<keyword evidence="8 11" id="KW-0560">Oxidoreductase</keyword>
<comment type="caution">
    <text evidence="11">The sequence shown here is derived from an EMBL/GenBank/DDBJ whole genome shotgun (WGS) entry which is preliminary data.</text>
</comment>
<dbReference type="Proteomes" id="UP001597112">
    <property type="component" value="Unassembled WGS sequence"/>
</dbReference>
<dbReference type="InterPro" id="IPR006076">
    <property type="entry name" value="FAD-dep_OxRdtase"/>
</dbReference>
<protein>
    <submittedName>
        <fullName evidence="11">NAD(P)/FAD-dependent oxidoreductase</fullName>
        <ecNumber evidence="11">1.-.-.-</ecNumber>
    </submittedName>
</protein>